<evidence type="ECO:0000256" key="4">
    <source>
        <dbReference type="PROSITE-ProRule" id="PRU00473"/>
    </source>
</evidence>
<evidence type="ECO:0000256" key="1">
    <source>
        <dbReference type="ARBA" id="ARBA00004442"/>
    </source>
</evidence>
<dbReference type="KEGG" id="adv:DJ533_05905"/>
<dbReference type="InterPro" id="IPR006664">
    <property type="entry name" value="OMP_bac"/>
</dbReference>
<dbReference type="STRING" id="1871111.GCA_001704615_00451"/>
<dbReference type="PANTHER" id="PTHR30329">
    <property type="entry name" value="STATOR ELEMENT OF FLAGELLAR MOTOR COMPLEX"/>
    <property type="match status" value="1"/>
</dbReference>
<dbReference type="Gene3D" id="3.30.1330.60">
    <property type="entry name" value="OmpA-like domain"/>
    <property type="match status" value="1"/>
</dbReference>
<name>A0A2S2FAZ7_9GAMM</name>
<dbReference type="InterPro" id="IPR006665">
    <property type="entry name" value="OmpA-like"/>
</dbReference>
<dbReference type="GO" id="GO:0009279">
    <property type="term" value="C:cell outer membrane"/>
    <property type="evidence" value="ECO:0007669"/>
    <property type="project" value="UniProtKB-SubCell"/>
</dbReference>
<proteinExistence type="predicted"/>
<dbReference type="InterPro" id="IPR050330">
    <property type="entry name" value="Bact_OuterMem_StrucFunc"/>
</dbReference>
<gene>
    <name evidence="6" type="ORF">DJ533_05905</name>
</gene>
<keyword evidence="7" id="KW-1185">Reference proteome</keyword>
<feature type="domain" description="OmpA-like" evidence="5">
    <location>
        <begin position="45"/>
        <end position="159"/>
    </location>
</feature>
<dbReference type="EMBL" id="CP029397">
    <property type="protein sequence ID" value="AWL28147.1"/>
    <property type="molecule type" value="Genomic_DNA"/>
</dbReference>
<dbReference type="PROSITE" id="PS51257">
    <property type="entry name" value="PROKAR_LIPOPROTEIN"/>
    <property type="match status" value="1"/>
</dbReference>
<dbReference type="PROSITE" id="PS51123">
    <property type="entry name" value="OMPA_2"/>
    <property type="match status" value="1"/>
</dbReference>
<accession>A0A2S2FAZ7</accession>
<dbReference type="InterPro" id="IPR036737">
    <property type="entry name" value="OmpA-like_sf"/>
</dbReference>
<dbReference type="SUPFAM" id="SSF103088">
    <property type="entry name" value="OmpA-like"/>
    <property type="match status" value="1"/>
</dbReference>
<dbReference type="Pfam" id="PF00691">
    <property type="entry name" value="OmpA"/>
    <property type="match status" value="1"/>
</dbReference>
<reference evidence="6" key="1">
    <citation type="submission" date="2019-08" db="EMBL/GenBank/DDBJ databases">
        <title>The complete genome of Acinetobacter defluvii strain WCHAD010030.</title>
        <authorList>
            <person name="Hu Y."/>
            <person name="Qin J."/>
            <person name="Feng Y."/>
            <person name="Zong Z."/>
        </authorList>
    </citation>
    <scope>NUCLEOTIDE SEQUENCE</scope>
    <source>
        <strain evidence="6">WCHA30</strain>
    </source>
</reference>
<sequence length="159" mass="17753">MFANHFKFSVLALLCLALTGCLNLGGLKYNQVRALKKEGFVLTEEGWSLGLPERLLFEFDQAEINAQKREGLVRLSQQLQKYNLTKVKIVGHTDAVGSTEYNLALSKKRAQSVADIFIAEHFNPQNIYVIGRGAAQPIAANDTEQHRAENRRVTVTIVP</sequence>
<dbReference type="CDD" id="cd07185">
    <property type="entry name" value="OmpA_C-like"/>
    <property type="match status" value="1"/>
</dbReference>
<organism evidence="6 7">
    <name type="scientific">Acinetobacter defluvii</name>
    <dbReference type="NCBI Taxonomy" id="1871111"/>
    <lineage>
        <taxon>Bacteria</taxon>
        <taxon>Pseudomonadati</taxon>
        <taxon>Pseudomonadota</taxon>
        <taxon>Gammaproteobacteria</taxon>
        <taxon>Moraxellales</taxon>
        <taxon>Moraxellaceae</taxon>
        <taxon>Acinetobacter</taxon>
    </lineage>
</organism>
<evidence type="ECO:0000313" key="6">
    <source>
        <dbReference type="EMBL" id="AWL28147.1"/>
    </source>
</evidence>
<dbReference type="PANTHER" id="PTHR30329:SF21">
    <property type="entry name" value="LIPOPROTEIN YIAD-RELATED"/>
    <property type="match status" value="1"/>
</dbReference>
<evidence type="ECO:0000256" key="3">
    <source>
        <dbReference type="ARBA" id="ARBA00023237"/>
    </source>
</evidence>
<dbReference type="AlphaFoldDB" id="A0A2S2FAZ7"/>
<dbReference type="OrthoDB" id="9782229at2"/>
<evidence type="ECO:0000256" key="2">
    <source>
        <dbReference type="ARBA" id="ARBA00023136"/>
    </source>
</evidence>
<keyword evidence="2 4" id="KW-0472">Membrane</keyword>
<dbReference type="PRINTS" id="PR01021">
    <property type="entry name" value="OMPADOMAIN"/>
</dbReference>
<evidence type="ECO:0000313" key="7">
    <source>
        <dbReference type="Proteomes" id="UP000245977"/>
    </source>
</evidence>
<comment type="subcellular location">
    <subcellularLocation>
        <location evidence="1">Cell outer membrane</location>
    </subcellularLocation>
</comment>
<dbReference type="RefSeq" id="WP_065994364.1">
    <property type="nucleotide sequence ID" value="NZ_CP029397.2"/>
</dbReference>
<evidence type="ECO:0000259" key="5">
    <source>
        <dbReference type="PROSITE" id="PS51123"/>
    </source>
</evidence>
<protein>
    <submittedName>
        <fullName evidence="6">OmpA family protein</fullName>
    </submittedName>
</protein>
<dbReference type="Proteomes" id="UP000245977">
    <property type="component" value="Chromosome"/>
</dbReference>
<keyword evidence="3" id="KW-0998">Cell outer membrane</keyword>